<evidence type="ECO:0000256" key="3">
    <source>
        <dbReference type="ARBA" id="ARBA00022801"/>
    </source>
</evidence>
<dbReference type="GO" id="GO:0016787">
    <property type="term" value="F:hydrolase activity"/>
    <property type="evidence" value="ECO:0007669"/>
    <property type="project" value="UniProtKB-KW"/>
</dbReference>
<protein>
    <submittedName>
        <fullName evidence="6">Nicotinamide-nucleotide adenylyltransferase</fullName>
    </submittedName>
</protein>
<dbReference type="PROSITE" id="PS51462">
    <property type="entry name" value="NUDIX"/>
    <property type="match status" value="1"/>
</dbReference>
<evidence type="ECO:0000313" key="7">
    <source>
        <dbReference type="Proteomes" id="UP000186607"/>
    </source>
</evidence>
<organism evidence="6 7">
    <name type="scientific">Deinococcus marmoris</name>
    <dbReference type="NCBI Taxonomy" id="249408"/>
    <lineage>
        <taxon>Bacteria</taxon>
        <taxon>Thermotogati</taxon>
        <taxon>Deinococcota</taxon>
        <taxon>Deinococci</taxon>
        <taxon>Deinococcales</taxon>
        <taxon>Deinococcaceae</taxon>
        <taxon>Deinococcus</taxon>
    </lineage>
</organism>
<dbReference type="PANTHER" id="PTHR21342:SF0">
    <property type="entry name" value="BIFUNCTIONAL NMN ADENYLYLTRANSFERASE_NUDIX HYDROLASE"/>
    <property type="match status" value="1"/>
</dbReference>
<name>A0A1U7NUL4_9DEIO</name>
<dbReference type="RefSeq" id="WP_254843218.1">
    <property type="nucleotide sequence ID" value="NZ_MSTI01000135.1"/>
</dbReference>
<dbReference type="Gene3D" id="3.90.79.10">
    <property type="entry name" value="Nucleoside Triphosphate Pyrophosphohydrolase"/>
    <property type="match status" value="1"/>
</dbReference>
<dbReference type="InterPro" id="IPR014729">
    <property type="entry name" value="Rossmann-like_a/b/a_fold"/>
</dbReference>
<evidence type="ECO:0000256" key="1">
    <source>
        <dbReference type="ARBA" id="ARBA00022679"/>
    </source>
</evidence>
<dbReference type="eggNOG" id="COG1056">
    <property type="taxonomic scope" value="Bacteria"/>
</dbReference>
<sequence length="363" mass="40182">MSDPDPSSVDGATPRDPALVSPPTRRKRTFGVYIGRFEPPHAAHLLVMLEALKSVQKLIVVIGSARAARNPKNPFTADERQDVITAMLLEAGIARARLLFVHVRDYYYNEALWLSEVQRGVQHFTRGSSDVALIGHVKDDSSYYLRSFPAWEFIPSHVVSPLSATDVRRAYFGGHLDTVRDMVPPAVHAFLDAFHATPEYAELRAEYDHLREYRAAWADAPFPPVFVTADAVVTRSGHVLLVKRGGMPGRGRLAMPGGFLEQHETLLDCAVRETHEETGLGAGVDLRAALRGSAVFDYPERSLRGRTVTHAFHFDLGIGQLPRLQGGSDAADALWMPLGEALSSPELFFEDHHAIIENFLMRG</sequence>
<evidence type="ECO:0000259" key="5">
    <source>
        <dbReference type="PROSITE" id="PS51462"/>
    </source>
</evidence>
<dbReference type="Proteomes" id="UP000186607">
    <property type="component" value="Unassembled WGS sequence"/>
</dbReference>
<feature type="domain" description="Nudix hydrolase" evidence="5">
    <location>
        <begin position="224"/>
        <end position="359"/>
    </location>
</feature>
<dbReference type="NCBIfam" id="TIGR00125">
    <property type="entry name" value="cyt_tran_rel"/>
    <property type="match status" value="1"/>
</dbReference>
<dbReference type="InterPro" id="IPR004821">
    <property type="entry name" value="Cyt_trans-like"/>
</dbReference>
<gene>
    <name evidence="6" type="ORF">BOO71_0011149</name>
</gene>
<dbReference type="InterPro" id="IPR015797">
    <property type="entry name" value="NUDIX_hydrolase-like_dom_sf"/>
</dbReference>
<dbReference type="PANTHER" id="PTHR21342">
    <property type="entry name" value="PHOSPHOPANTETHEINE ADENYLYLTRANSFERASE"/>
    <property type="match status" value="1"/>
</dbReference>
<dbReference type="EMBL" id="MSTI01000135">
    <property type="protein sequence ID" value="OLV16611.1"/>
    <property type="molecule type" value="Genomic_DNA"/>
</dbReference>
<reference evidence="6 7" key="1">
    <citation type="submission" date="2017-01" db="EMBL/GenBank/DDBJ databases">
        <title>Genome Analysis of Deinococcus marmoris KOPRI26562.</title>
        <authorList>
            <person name="Kim J.H."/>
            <person name="Oh H.-M."/>
        </authorList>
    </citation>
    <scope>NUCLEOTIDE SEQUENCE [LARGE SCALE GENOMIC DNA]</scope>
    <source>
        <strain evidence="6 7">KOPRI26562</strain>
    </source>
</reference>
<dbReference type="NCBIfam" id="NF003790">
    <property type="entry name" value="PRK05379.2-2"/>
    <property type="match status" value="1"/>
</dbReference>
<keyword evidence="2 6" id="KW-0548">Nucleotidyltransferase</keyword>
<dbReference type="PROSITE" id="PS00893">
    <property type="entry name" value="NUDIX_BOX"/>
    <property type="match status" value="1"/>
</dbReference>
<keyword evidence="3" id="KW-0378">Hydrolase</keyword>
<dbReference type="eggNOG" id="COG1051">
    <property type="taxonomic scope" value="Bacteria"/>
</dbReference>
<dbReference type="CDD" id="cd18873">
    <property type="entry name" value="NUDIX_NadM_like"/>
    <property type="match status" value="1"/>
</dbReference>
<dbReference type="GO" id="GO:0016779">
    <property type="term" value="F:nucleotidyltransferase activity"/>
    <property type="evidence" value="ECO:0007669"/>
    <property type="project" value="UniProtKB-KW"/>
</dbReference>
<evidence type="ECO:0000256" key="4">
    <source>
        <dbReference type="SAM" id="MobiDB-lite"/>
    </source>
</evidence>
<keyword evidence="7" id="KW-1185">Reference proteome</keyword>
<dbReference type="Gene3D" id="3.40.50.620">
    <property type="entry name" value="HUPs"/>
    <property type="match status" value="1"/>
</dbReference>
<dbReference type="Pfam" id="PF00293">
    <property type="entry name" value="NUDIX"/>
    <property type="match status" value="1"/>
</dbReference>
<comment type="caution">
    <text evidence="6">The sequence shown here is derived from an EMBL/GenBank/DDBJ whole genome shotgun (WGS) entry which is preliminary data.</text>
</comment>
<dbReference type="SUPFAM" id="SSF55811">
    <property type="entry name" value="Nudix"/>
    <property type="match status" value="1"/>
</dbReference>
<dbReference type="InterPro" id="IPR000086">
    <property type="entry name" value="NUDIX_hydrolase_dom"/>
</dbReference>
<dbReference type="SUPFAM" id="SSF52374">
    <property type="entry name" value="Nucleotidylyl transferase"/>
    <property type="match status" value="1"/>
</dbReference>
<dbReference type="InterPro" id="IPR020084">
    <property type="entry name" value="NUDIX_hydrolase_CS"/>
</dbReference>
<evidence type="ECO:0000256" key="2">
    <source>
        <dbReference type="ARBA" id="ARBA00022695"/>
    </source>
</evidence>
<dbReference type="Pfam" id="PF01467">
    <property type="entry name" value="CTP_transf_like"/>
    <property type="match status" value="1"/>
</dbReference>
<keyword evidence="1 6" id="KW-0808">Transferase</keyword>
<evidence type="ECO:0000313" key="6">
    <source>
        <dbReference type="EMBL" id="OLV16611.1"/>
    </source>
</evidence>
<dbReference type="STRING" id="249408.BOO71_0011149"/>
<proteinExistence type="predicted"/>
<dbReference type="AlphaFoldDB" id="A0A1U7NUL4"/>
<accession>A0A1U7NUL4</accession>
<feature type="region of interest" description="Disordered" evidence="4">
    <location>
        <begin position="1"/>
        <end position="23"/>
    </location>
</feature>